<dbReference type="Gene3D" id="3.30.70.260">
    <property type="match status" value="1"/>
</dbReference>
<proteinExistence type="inferred from homology"/>
<evidence type="ECO:0000259" key="7">
    <source>
        <dbReference type="Pfam" id="PF03775"/>
    </source>
</evidence>
<evidence type="ECO:0000256" key="2">
    <source>
        <dbReference type="ARBA" id="ARBA00022618"/>
    </source>
</evidence>
<organism evidence="8 9">
    <name type="scientific">Methylocapsa polymorpha</name>
    <dbReference type="NCBI Taxonomy" id="3080828"/>
    <lineage>
        <taxon>Bacteria</taxon>
        <taxon>Pseudomonadati</taxon>
        <taxon>Pseudomonadota</taxon>
        <taxon>Alphaproteobacteria</taxon>
        <taxon>Hyphomicrobiales</taxon>
        <taxon>Beijerinckiaceae</taxon>
        <taxon>Methylocapsa</taxon>
    </lineage>
</organism>
<keyword evidence="9" id="KW-1185">Reference proteome</keyword>
<keyword evidence="2 6" id="KW-0132">Cell division</keyword>
<accession>A0ABZ0HVX4</accession>
<dbReference type="SUPFAM" id="SSF63848">
    <property type="entry name" value="Cell-division inhibitor MinC, C-terminal domain"/>
    <property type="match status" value="1"/>
</dbReference>
<name>A0ABZ0HVX4_9HYPH</name>
<dbReference type="PANTHER" id="PTHR34108">
    <property type="entry name" value="SEPTUM SITE-DETERMINING PROTEIN MINC"/>
    <property type="match status" value="1"/>
</dbReference>
<dbReference type="PANTHER" id="PTHR34108:SF1">
    <property type="entry name" value="SEPTUM SITE-DETERMINING PROTEIN MINC"/>
    <property type="match status" value="1"/>
</dbReference>
<dbReference type="NCBIfam" id="TIGR01222">
    <property type="entry name" value="minC"/>
    <property type="match status" value="1"/>
</dbReference>
<feature type="domain" description="Septum formation inhibitor MinC C-terminal" evidence="7">
    <location>
        <begin position="117"/>
        <end position="215"/>
    </location>
</feature>
<dbReference type="Proteomes" id="UP001626536">
    <property type="component" value="Chromosome"/>
</dbReference>
<dbReference type="EMBL" id="CP136862">
    <property type="protein sequence ID" value="WOJ91432.1"/>
    <property type="molecule type" value="Genomic_DNA"/>
</dbReference>
<evidence type="ECO:0000256" key="5">
    <source>
        <dbReference type="ARBA" id="ARBA00025606"/>
    </source>
</evidence>
<gene>
    <name evidence="6 8" type="primary">minC</name>
    <name evidence="8" type="ORF">RZS28_02715</name>
</gene>
<dbReference type="InterPro" id="IPR005526">
    <property type="entry name" value="Septum_form_inhib_MinC_C"/>
</dbReference>
<comment type="subunit">
    <text evidence="6">Interacts with MinD and FtsZ.</text>
</comment>
<protein>
    <recommendedName>
        <fullName evidence="6">Probable septum site-determining protein MinC</fullName>
    </recommendedName>
</protein>
<dbReference type="InterPro" id="IPR016098">
    <property type="entry name" value="CAP/MinC_C"/>
</dbReference>
<keyword evidence="3 6" id="KW-0717">Septation</keyword>
<evidence type="ECO:0000256" key="3">
    <source>
        <dbReference type="ARBA" id="ARBA00023210"/>
    </source>
</evidence>
<evidence type="ECO:0000256" key="1">
    <source>
        <dbReference type="ARBA" id="ARBA00006291"/>
    </source>
</evidence>
<dbReference type="HAMAP" id="MF_00267">
    <property type="entry name" value="MinC"/>
    <property type="match status" value="1"/>
</dbReference>
<keyword evidence="4 6" id="KW-0131">Cell cycle</keyword>
<comment type="function">
    <text evidence="5 6">Cell division inhibitor that blocks the formation of polar Z ring septums. Rapidly oscillates between the poles of the cell to destabilize FtsZ filaments that have formed before they mature into polar Z rings. Prevents FtsZ polymerization.</text>
</comment>
<reference evidence="8 9" key="1">
    <citation type="submission" date="2023-10" db="EMBL/GenBank/DDBJ databases">
        <title>Novel methanotroph of the genus Methylocapsa from a subarctic wetland.</title>
        <authorList>
            <person name="Belova S.E."/>
            <person name="Oshkin I.Y."/>
            <person name="Miroshnikov K."/>
            <person name="Dedysh S.N."/>
        </authorList>
    </citation>
    <scope>NUCLEOTIDE SEQUENCE [LARGE SCALE GENOMIC DNA]</scope>
    <source>
        <strain evidence="8 9">RX1</strain>
    </source>
</reference>
<dbReference type="Pfam" id="PF03775">
    <property type="entry name" value="MinC_C"/>
    <property type="match status" value="1"/>
</dbReference>
<dbReference type="InterPro" id="IPR036145">
    <property type="entry name" value="MinC_C_sf"/>
</dbReference>
<dbReference type="Gene3D" id="2.160.20.70">
    <property type="match status" value="1"/>
</dbReference>
<sequence length="219" mass="23571">MALAPEAPLTDWLAELDAWLERSPEFFVGRPIVLDLSSNDWSEADLLGLTKDLGERKIQVLGLEGGDRSWLDPALPPLLTSGGRQESAPDRVIAALDNDDPTPAAPPPPLRPHSLLLDSPVRSGQYIEHLQGDVIVIGSVASGAEIVAGGSIHIYGTLRGRAIAGADDPRARIFCRKLEAELLAIDGLYMTADDMEPHLRGRSVQVWLDGDSVMVTAQD</sequence>
<evidence type="ECO:0000313" key="8">
    <source>
        <dbReference type="EMBL" id="WOJ91432.1"/>
    </source>
</evidence>
<evidence type="ECO:0000256" key="4">
    <source>
        <dbReference type="ARBA" id="ARBA00023306"/>
    </source>
</evidence>
<evidence type="ECO:0000313" key="9">
    <source>
        <dbReference type="Proteomes" id="UP001626536"/>
    </source>
</evidence>
<comment type="similarity">
    <text evidence="1 6">Belongs to the MinC family.</text>
</comment>
<dbReference type="InterPro" id="IPR013033">
    <property type="entry name" value="MinC"/>
</dbReference>
<evidence type="ECO:0000256" key="6">
    <source>
        <dbReference type="HAMAP-Rule" id="MF_00267"/>
    </source>
</evidence>